<dbReference type="AlphaFoldDB" id="A0A6G1HX23"/>
<dbReference type="EMBL" id="ML996695">
    <property type="protein sequence ID" value="KAF2400416.1"/>
    <property type="molecule type" value="Genomic_DNA"/>
</dbReference>
<accession>A0A6G1HX23</accession>
<reference evidence="1" key="1">
    <citation type="journal article" date="2020" name="Stud. Mycol.">
        <title>101 Dothideomycetes genomes: a test case for predicting lifestyles and emergence of pathogens.</title>
        <authorList>
            <person name="Haridas S."/>
            <person name="Albert R."/>
            <person name="Binder M."/>
            <person name="Bloem J."/>
            <person name="Labutti K."/>
            <person name="Salamov A."/>
            <person name="Andreopoulos B."/>
            <person name="Baker S."/>
            <person name="Barry K."/>
            <person name="Bills G."/>
            <person name="Bluhm B."/>
            <person name="Cannon C."/>
            <person name="Castanera R."/>
            <person name="Culley D."/>
            <person name="Daum C."/>
            <person name="Ezra D."/>
            <person name="Gonzalez J."/>
            <person name="Henrissat B."/>
            <person name="Kuo A."/>
            <person name="Liang C."/>
            <person name="Lipzen A."/>
            <person name="Lutzoni F."/>
            <person name="Magnuson J."/>
            <person name="Mondo S."/>
            <person name="Nolan M."/>
            <person name="Ohm R."/>
            <person name="Pangilinan J."/>
            <person name="Park H.-J."/>
            <person name="Ramirez L."/>
            <person name="Alfaro M."/>
            <person name="Sun H."/>
            <person name="Tritt A."/>
            <person name="Yoshinaga Y."/>
            <person name="Zwiers L.-H."/>
            <person name="Turgeon B."/>
            <person name="Goodwin S."/>
            <person name="Spatafora J."/>
            <person name="Crous P."/>
            <person name="Grigoriev I."/>
        </authorList>
    </citation>
    <scope>NUCLEOTIDE SEQUENCE</scope>
    <source>
        <strain evidence="1">CBS 262.69</strain>
    </source>
</reference>
<name>A0A6G1HX23_9PEZI</name>
<organism evidence="1 2">
    <name type="scientific">Trichodelitschia bisporula</name>
    <dbReference type="NCBI Taxonomy" id="703511"/>
    <lineage>
        <taxon>Eukaryota</taxon>
        <taxon>Fungi</taxon>
        <taxon>Dikarya</taxon>
        <taxon>Ascomycota</taxon>
        <taxon>Pezizomycotina</taxon>
        <taxon>Dothideomycetes</taxon>
        <taxon>Dothideomycetes incertae sedis</taxon>
        <taxon>Phaeotrichales</taxon>
        <taxon>Phaeotrichaceae</taxon>
        <taxon>Trichodelitschia</taxon>
    </lineage>
</organism>
<evidence type="ECO:0000313" key="1">
    <source>
        <dbReference type="EMBL" id="KAF2400416.1"/>
    </source>
</evidence>
<proteinExistence type="predicted"/>
<gene>
    <name evidence="1" type="ORF">EJ06DRAFT_429543</name>
</gene>
<evidence type="ECO:0000313" key="2">
    <source>
        <dbReference type="Proteomes" id="UP000799640"/>
    </source>
</evidence>
<sequence length="106" mass="11618">MWKAISFIGSGRKTSSASRRSFLTTCLSIYSGDGDSNQISSFFLLLAILDTACPSSRRCFALKAPPTRNMVVIPSAIRIDPICHLSSSQARSISEGMELALRLYRI</sequence>
<dbReference type="Proteomes" id="UP000799640">
    <property type="component" value="Unassembled WGS sequence"/>
</dbReference>
<protein>
    <submittedName>
        <fullName evidence="1">Uncharacterized protein</fullName>
    </submittedName>
</protein>
<keyword evidence="2" id="KW-1185">Reference proteome</keyword>